<dbReference type="AlphaFoldDB" id="L8JPF2"/>
<dbReference type="RefSeq" id="WP_009580625.1">
    <property type="nucleotide sequence ID" value="NZ_AMZN01000048.1"/>
</dbReference>
<organism evidence="1 2">
    <name type="scientific">Fulvivirga imtechensis AK7</name>
    <dbReference type="NCBI Taxonomy" id="1237149"/>
    <lineage>
        <taxon>Bacteria</taxon>
        <taxon>Pseudomonadati</taxon>
        <taxon>Bacteroidota</taxon>
        <taxon>Cytophagia</taxon>
        <taxon>Cytophagales</taxon>
        <taxon>Fulvivirgaceae</taxon>
        <taxon>Fulvivirga</taxon>
    </lineage>
</organism>
<dbReference type="InterPro" id="IPR025361">
    <property type="entry name" value="DUF4265"/>
</dbReference>
<dbReference type="STRING" id="1237149.C900_03261"/>
<evidence type="ECO:0008006" key="3">
    <source>
        <dbReference type="Google" id="ProtNLM"/>
    </source>
</evidence>
<keyword evidence="2" id="KW-1185">Reference proteome</keyword>
<evidence type="ECO:0000313" key="1">
    <source>
        <dbReference type="EMBL" id="ELR70826.1"/>
    </source>
</evidence>
<evidence type="ECO:0000313" key="2">
    <source>
        <dbReference type="Proteomes" id="UP000011135"/>
    </source>
</evidence>
<comment type="caution">
    <text evidence="1">The sequence shown here is derived from an EMBL/GenBank/DDBJ whole genome shotgun (WGS) entry which is preliminary data.</text>
</comment>
<name>L8JPF2_9BACT</name>
<dbReference type="EMBL" id="AMZN01000048">
    <property type="protein sequence ID" value="ELR70826.1"/>
    <property type="molecule type" value="Genomic_DNA"/>
</dbReference>
<proteinExistence type="predicted"/>
<gene>
    <name evidence="1" type="ORF">C900_03261</name>
</gene>
<protein>
    <recommendedName>
        <fullName evidence="3">DUF4265 domain-containing protein</fullName>
    </recommendedName>
</protein>
<dbReference type="OrthoDB" id="1030945at2"/>
<reference evidence="1 2" key="1">
    <citation type="submission" date="2012-12" db="EMBL/GenBank/DDBJ databases">
        <title>Genome assembly of Fulvivirga imtechensis AK7.</title>
        <authorList>
            <person name="Nupur N."/>
            <person name="Khatri I."/>
            <person name="Kumar R."/>
            <person name="Subramanian S."/>
            <person name="Pinnaka A."/>
        </authorList>
    </citation>
    <scope>NUCLEOTIDE SEQUENCE [LARGE SCALE GENOMIC DNA]</scope>
    <source>
        <strain evidence="1 2">AK7</strain>
    </source>
</reference>
<dbReference type="Proteomes" id="UP000011135">
    <property type="component" value="Unassembled WGS sequence"/>
</dbReference>
<accession>L8JPF2</accession>
<sequence>MRSKSLDHQKLCFRYFNEDTNAHEIEMLWCIKSGNHYIVDNIPVYVPSVAFKDVVEGRKVNGELFATQILEVSGNSTVRVLFKNKALIGGTIDKMRLLGCDSEISNIPHLVAFNIPKEIDYFNLVQPYLQEGENKGKWEYEESCLAHDQIKG</sequence>
<dbReference type="Pfam" id="PF14085">
    <property type="entry name" value="DUF4265"/>
    <property type="match status" value="1"/>
</dbReference>
<dbReference type="eggNOG" id="ENOG5032SXQ">
    <property type="taxonomic scope" value="Bacteria"/>
</dbReference>